<dbReference type="SMART" id="SM01260">
    <property type="entry name" value="LANC_like"/>
    <property type="match status" value="1"/>
</dbReference>
<proteinExistence type="predicted"/>
<dbReference type="InterPro" id="IPR025410">
    <property type="entry name" value="Lant_dehyd"/>
</dbReference>
<dbReference type="EMBL" id="CAFBLS010000220">
    <property type="protein sequence ID" value="CAB4883766.1"/>
    <property type="molecule type" value="Genomic_DNA"/>
</dbReference>
<dbReference type="CDD" id="cd04792">
    <property type="entry name" value="LanM-like"/>
    <property type="match status" value="1"/>
</dbReference>
<dbReference type="Gene3D" id="1.50.10.10">
    <property type="match status" value="1"/>
</dbReference>
<dbReference type="GO" id="GO:0031179">
    <property type="term" value="P:peptide modification"/>
    <property type="evidence" value="ECO:0007669"/>
    <property type="project" value="InterPro"/>
</dbReference>
<evidence type="ECO:0000313" key="2">
    <source>
        <dbReference type="EMBL" id="CAB4883766.1"/>
    </source>
</evidence>
<dbReference type="InterPro" id="IPR012341">
    <property type="entry name" value="6hp_glycosidase-like_sf"/>
</dbReference>
<organism evidence="2">
    <name type="scientific">freshwater metagenome</name>
    <dbReference type="NCBI Taxonomy" id="449393"/>
    <lineage>
        <taxon>unclassified sequences</taxon>
        <taxon>metagenomes</taxon>
        <taxon>ecological metagenomes</taxon>
    </lineage>
</organism>
<dbReference type="GO" id="GO:0005975">
    <property type="term" value="P:carbohydrate metabolic process"/>
    <property type="evidence" value="ECO:0007669"/>
    <property type="project" value="InterPro"/>
</dbReference>
<dbReference type="Pfam" id="PF05147">
    <property type="entry name" value="LANC_like"/>
    <property type="match status" value="1"/>
</dbReference>
<reference evidence="2" key="1">
    <citation type="submission" date="2020-05" db="EMBL/GenBank/DDBJ databases">
        <authorList>
            <person name="Chiriac C."/>
            <person name="Salcher M."/>
            <person name="Ghai R."/>
            <person name="Kavagutti S V."/>
        </authorList>
    </citation>
    <scope>NUCLEOTIDE SEQUENCE</scope>
</reference>
<evidence type="ECO:0000259" key="1">
    <source>
        <dbReference type="Pfam" id="PF13575"/>
    </source>
</evidence>
<accession>A0A6J7EL02</accession>
<protein>
    <submittedName>
        <fullName evidence="2">Unannotated protein</fullName>
    </submittedName>
</protein>
<gene>
    <name evidence="2" type="ORF">UFOPK3402_01556</name>
</gene>
<dbReference type="AlphaFoldDB" id="A0A6J7EL02"/>
<feature type="domain" description="Lantibiotic biosynthesis protein dehydration" evidence="1">
    <location>
        <begin position="2"/>
        <end position="370"/>
    </location>
</feature>
<dbReference type="PIRSF" id="PIRSF037228">
    <property type="entry name" value="Lant_mod_RumM"/>
    <property type="match status" value="1"/>
</dbReference>
<dbReference type="SUPFAM" id="SSF158745">
    <property type="entry name" value="LanC-like"/>
    <property type="match status" value="1"/>
</dbReference>
<dbReference type="InterPro" id="IPR007822">
    <property type="entry name" value="LANC-like"/>
</dbReference>
<dbReference type="InterPro" id="IPR017146">
    <property type="entry name" value="Lanti_2_LanM"/>
</dbReference>
<dbReference type="NCBIfam" id="TIGR03897">
    <property type="entry name" value="lanti_2_LanM"/>
    <property type="match status" value="1"/>
</dbReference>
<dbReference type="PRINTS" id="PR01950">
    <property type="entry name" value="LANCSUPER"/>
</dbReference>
<name>A0A6J7EL02_9ZZZZ</name>
<dbReference type="Pfam" id="PF13575">
    <property type="entry name" value="DUF4135"/>
    <property type="match status" value="1"/>
</dbReference>
<sequence>MQWVTTAQDMVTRVAADREPLQEAFGLGEAAAICGVDWSLSDPHRGGASVAILSFGDVASIRQVVYKPKDIRIEASFQRFVALVFDELGATGGKPAPLITHLLRDGYGYASVIRHEPCAPERLAAFYRNAGRLAAILHLLGSSDCHFENLIASGDRLHLIDAETLFEGQTARPIPEPDGGSVDLLLDSVVRIGMFPRWVQPSAGSTPYDVSALGVPSANSEGRPSRAVIDVNTDAMAWGTRPGVPVQPQSLPVAASLANPVDDHVPSIVEGFREVYRMALDRRVSATLDEAMAGFIGLPRRLVLRNTTTYSILQSRATSPSCLRSGPDRGFELDRLARSALMAEDKPVTWSCFEAEVHDMDNFDVPYFDFTLGSSEIVGGGRTIEGMLTTDGLARARLRLRAMSEADLAWQVRLIEGSFSARAVLDAEPVGASRSLGVTSSTIANDLQGTALTDSTGGVTWLSLSPFGGGDVLQLDLIPHGLYAGRAGVATFLFAQAREAGDEAGAGFAARVLAPAVGEAIGGDRQARYRFARDNGLGMAGLGGLLRALEVLERNPLAHGIDAEALAMGLVEVISPELIARDTELDVMGGAAGAVGAISRIHTRAPSAATGYALESLAGHLVASQIPSGGWAPAAGPLPLTGLAHGASGMGLALIEAGVALNDDRFVRAGARAFAYEATVFDASRGNWPDYRTPVKPGSFMTGWCAGAPGIGLARMRALELAPAHGDADAWRADLLVSAETISRTPLGARDHLCCGNLGRAFVLGALGAWRGEPTWMQAAADMREAVVVRAAERGGFGLQPGNWTSADLLCQGLMQGLSGVGYALLADPGIDDLVTLLV</sequence>